<dbReference type="PROSITE" id="PS50088">
    <property type="entry name" value="ANK_REPEAT"/>
    <property type="match status" value="9"/>
</dbReference>
<feature type="repeat" description="ANK" evidence="1">
    <location>
        <begin position="65"/>
        <end position="97"/>
    </location>
</feature>
<protein>
    <submittedName>
        <fullName evidence="2">Uncharacterized protein</fullName>
    </submittedName>
</protein>
<feature type="repeat" description="ANK" evidence="1">
    <location>
        <begin position="322"/>
        <end position="354"/>
    </location>
</feature>
<feature type="repeat" description="ANK" evidence="1">
    <location>
        <begin position="32"/>
        <end position="64"/>
    </location>
</feature>
<feature type="repeat" description="ANK" evidence="1">
    <location>
        <begin position="355"/>
        <end position="387"/>
    </location>
</feature>
<dbReference type="AlphaFoldDB" id="A0A1V9YJ12"/>
<dbReference type="PRINTS" id="PR01415">
    <property type="entry name" value="ANKYRIN"/>
</dbReference>
<feature type="repeat" description="ANK" evidence="1">
    <location>
        <begin position="131"/>
        <end position="163"/>
    </location>
</feature>
<dbReference type="Gene3D" id="1.25.40.20">
    <property type="entry name" value="Ankyrin repeat-containing domain"/>
    <property type="match status" value="4"/>
</dbReference>
<dbReference type="InterPro" id="IPR036770">
    <property type="entry name" value="Ankyrin_rpt-contain_sf"/>
</dbReference>
<dbReference type="Pfam" id="PF12796">
    <property type="entry name" value="Ank_2"/>
    <property type="match status" value="3"/>
</dbReference>
<comment type="caution">
    <text evidence="2">The sequence shown here is derived from an EMBL/GenBank/DDBJ whole genome shotgun (WGS) entry which is preliminary data.</text>
</comment>
<dbReference type="STRING" id="1202772.A0A1V9YJ12"/>
<feature type="repeat" description="ANK" evidence="1">
    <location>
        <begin position="214"/>
        <end position="246"/>
    </location>
</feature>
<dbReference type="SUPFAM" id="SSF48403">
    <property type="entry name" value="Ankyrin repeat"/>
    <property type="match status" value="1"/>
</dbReference>
<feature type="repeat" description="ANK" evidence="1">
    <location>
        <begin position="1"/>
        <end position="31"/>
    </location>
</feature>
<feature type="repeat" description="ANK" evidence="1">
    <location>
        <begin position="255"/>
        <end position="287"/>
    </location>
</feature>
<dbReference type="PROSITE" id="PS50297">
    <property type="entry name" value="ANK_REP_REGION"/>
    <property type="match status" value="9"/>
</dbReference>
<dbReference type="SMART" id="SM00248">
    <property type="entry name" value="ANK"/>
    <property type="match status" value="9"/>
</dbReference>
<name>A0A1V9YJ12_ACHHY</name>
<sequence length="400" mass="42875">MTPLYLASYYGHVKVVQYLVDAGADLQLAADDGATPLHAASSQGHDTIVGLLLAVGAMINNDKRGGATPLYFACKKGHDAVVQRLIAAGANVNLPENIGSTPLYIASQCGNYSTVEYLLNADASVDQCSKDGWTPLYNASYYGHYAIVEKLLQAGADIDLSANVRAVSRSPFTPILSTRMEQHRCMLHVTKATRQLLGYFWQPEPASTWGNSYDNATPLYNASQRGHHAFVELLFASGADVNQSIDVSRAKRSRNGTTPLCIASQNGHDSVVRRLLDARASINEPKTVDGHHCITQAITDTTMWFKVFSMVVPTSTKLEMFDGGTPLHAASYKGHETIVGLLLAANADVNAQKPDGVTPLYYACQCGHDAIVERLLAAGADANQASVVCFCGVPADNDAV</sequence>
<evidence type="ECO:0000313" key="3">
    <source>
        <dbReference type="Proteomes" id="UP000243579"/>
    </source>
</evidence>
<feature type="repeat" description="ANK" evidence="1">
    <location>
        <begin position="98"/>
        <end position="130"/>
    </location>
</feature>
<proteinExistence type="predicted"/>
<accession>A0A1V9YJ12</accession>
<dbReference type="Proteomes" id="UP000243579">
    <property type="component" value="Unassembled WGS sequence"/>
</dbReference>
<keyword evidence="1" id="KW-0040">ANK repeat</keyword>
<dbReference type="PANTHER" id="PTHR24133">
    <property type="entry name" value="ANKYRIN DOMAIN-CONTAINING"/>
    <property type="match status" value="1"/>
</dbReference>
<evidence type="ECO:0000256" key="1">
    <source>
        <dbReference type="PROSITE-ProRule" id="PRU00023"/>
    </source>
</evidence>
<organism evidence="2 3">
    <name type="scientific">Achlya hypogyna</name>
    <name type="common">Oomycete</name>
    <name type="synonym">Protoachlya hypogyna</name>
    <dbReference type="NCBI Taxonomy" id="1202772"/>
    <lineage>
        <taxon>Eukaryota</taxon>
        <taxon>Sar</taxon>
        <taxon>Stramenopiles</taxon>
        <taxon>Oomycota</taxon>
        <taxon>Saprolegniomycetes</taxon>
        <taxon>Saprolegniales</taxon>
        <taxon>Achlyaceae</taxon>
        <taxon>Achlya</taxon>
    </lineage>
</organism>
<reference evidence="2 3" key="1">
    <citation type="journal article" date="2014" name="Genome Biol. Evol.">
        <title>The secreted proteins of Achlya hypogyna and Thraustotheca clavata identify the ancestral oomycete secretome and reveal gene acquisitions by horizontal gene transfer.</title>
        <authorList>
            <person name="Misner I."/>
            <person name="Blouin N."/>
            <person name="Leonard G."/>
            <person name="Richards T.A."/>
            <person name="Lane C.E."/>
        </authorList>
    </citation>
    <scope>NUCLEOTIDE SEQUENCE [LARGE SCALE GENOMIC DNA]</scope>
    <source>
        <strain evidence="2 3">ATCC 48635</strain>
    </source>
</reference>
<keyword evidence="3" id="KW-1185">Reference proteome</keyword>
<dbReference type="EMBL" id="JNBR01001607">
    <property type="protein sequence ID" value="OQR85733.1"/>
    <property type="molecule type" value="Genomic_DNA"/>
</dbReference>
<dbReference type="InterPro" id="IPR002110">
    <property type="entry name" value="Ankyrin_rpt"/>
</dbReference>
<dbReference type="OrthoDB" id="202480at2759"/>
<evidence type="ECO:0000313" key="2">
    <source>
        <dbReference type="EMBL" id="OQR85733.1"/>
    </source>
</evidence>
<dbReference type="Pfam" id="PF13637">
    <property type="entry name" value="Ank_4"/>
    <property type="match status" value="1"/>
</dbReference>
<dbReference type="InterPro" id="IPR052391">
    <property type="entry name" value="E3_Ligase-Neurotoxin"/>
</dbReference>
<gene>
    <name evidence="2" type="ORF">ACHHYP_11474</name>
</gene>
<dbReference type="PANTHER" id="PTHR24133:SF40">
    <property type="entry name" value="ANKYRIN REPEAT DOMAIN 44"/>
    <property type="match status" value="1"/>
</dbReference>